<comment type="caution">
    <text evidence="2">The sequence shown here is derived from an EMBL/GenBank/DDBJ whole genome shotgun (WGS) entry which is preliminary data.</text>
</comment>
<evidence type="ECO:0000259" key="1">
    <source>
        <dbReference type="Pfam" id="PF08242"/>
    </source>
</evidence>
<proteinExistence type="predicted"/>
<dbReference type="GO" id="GO:0008168">
    <property type="term" value="F:methyltransferase activity"/>
    <property type="evidence" value="ECO:0007669"/>
    <property type="project" value="UniProtKB-KW"/>
</dbReference>
<organism evidence="2 3">
    <name type="scientific">Pseudomonas helleri</name>
    <dbReference type="NCBI Taxonomy" id="1608996"/>
    <lineage>
        <taxon>Bacteria</taxon>
        <taxon>Pseudomonadati</taxon>
        <taxon>Pseudomonadota</taxon>
        <taxon>Gammaproteobacteria</taxon>
        <taxon>Pseudomonadales</taxon>
        <taxon>Pseudomonadaceae</taxon>
        <taxon>Pseudomonas</taxon>
    </lineage>
</organism>
<dbReference type="Gene3D" id="3.40.50.150">
    <property type="entry name" value="Vaccinia Virus protein VP39"/>
    <property type="match status" value="1"/>
</dbReference>
<feature type="domain" description="Methyltransferase type 12" evidence="1">
    <location>
        <begin position="352"/>
        <end position="452"/>
    </location>
</feature>
<dbReference type="Proteomes" id="UP000478064">
    <property type="component" value="Unassembled WGS sequence"/>
</dbReference>
<reference evidence="2 3" key="1">
    <citation type="submission" date="2019-10" db="EMBL/GenBank/DDBJ databases">
        <title>Evaluation of single-gene subtyping targets for Pseudomonas.</title>
        <authorList>
            <person name="Reichler S.J."/>
            <person name="Orsi R.H."/>
            <person name="Wiedmann M."/>
            <person name="Martin N.H."/>
            <person name="Murphy S.I."/>
        </authorList>
    </citation>
    <scope>NUCLEOTIDE SEQUENCE [LARGE SCALE GENOMIC DNA]</scope>
    <source>
        <strain evidence="2 3">FSL R10-1637</strain>
    </source>
</reference>
<gene>
    <name evidence="2" type="ORF">GHO27_28000</name>
</gene>
<dbReference type="EMBL" id="WIVU01000134">
    <property type="protein sequence ID" value="MQU09487.1"/>
    <property type="molecule type" value="Genomic_DNA"/>
</dbReference>
<sequence>MTLWVDTLLVDVPADQSLWHLPALTDLGNRHLAPARLLAELERQQPKVVLMSAQQLEQLLGFAALPLSDLGFLEQLLFVTQAPGHSSLEQQAAATLGCSVRGYTRASGEWQMLQQANSGYQRSLERALGHPDISAAALHGAVLFVVPTACLPGPVDDYLEATAAALDGQFEHDQLAQAVRLSDQLGNAALLSMLNGLDRCGLIPVPLDDLTASLDRAGIAPEHRPLIARWLDVLQREGLLYRTGTWLQPTPERSRWQDEALEQTWARLAQTWADNTGGRVTLEYARDNARQLPALMRGESKAVHLLFPEGRTERAAALYRESLAAQYQHRAVAHWIGAWAARNAHGQPLRILEVGAGTGATTEALLPALGSAKVDYLCTDVSRYFSEQAAARLTDWPWVRHGVFDIDRALLEQGYVSQSWDLIVAGGVLNAARDTEQTLSTLHALLKPGGWLVFSEPTREEFWVMASQAFMLNTASDERQHSSATFLNFAQWQAALHRAGFHGNRSLPHADHPLSVLGHRVFVAQVPQQRLSREALADHLQAPDLTIELPEYLPDTATLARWAQSHTAKDSL</sequence>
<protein>
    <submittedName>
        <fullName evidence="2">Methyltransferase</fullName>
    </submittedName>
</protein>
<dbReference type="AlphaFoldDB" id="A0A6L5I2Q7"/>
<accession>A0A6L5I2Q7</accession>
<name>A0A6L5I2Q7_9PSED</name>
<evidence type="ECO:0000313" key="3">
    <source>
        <dbReference type="Proteomes" id="UP000478064"/>
    </source>
</evidence>
<dbReference type="PANTHER" id="PTHR43861:SF1">
    <property type="entry name" value="TRANS-ACONITATE 2-METHYLTRANSFERASE"/>
    <property type="match status" value="1"/>
</dbReference>
<dbReference type="GO" id="GO:0032259">
    <property type="term" value="P:methylation"/>
    <property type="evidence" value="ECO:0007669"/>
    <property type="project" value="UniProtKB-KW"/>
</dbReference>
<dbReference type="Pfam" id="PF08242">
    <property type="entry name" value="Methyltransf_12"/>
    <property type="match status" value="1"/>
</dbReference>
<dbReference type="InterPro" id="IPR013217">
    <property type="entry name" value="Methyltransf_12"/>
</dbReference>
<keyword evidence="2" id="KW-0489">Methyltransferase</keyword>
<dbReference type="SUPFAM" id="SSF53335">
    <property type="entry name" value="S-adenosyl-L-methionine-dependent methyltransferases"/>
    <property type="match status" value="1"/>
</dbReference>
<keyword evidence="2" id="KW-0808">Transferase</keyword>
<dbReference type="PANTHER" id="PTHR43861">
    <property type="entry name" value="TRANS-ACONITATE 2-METHYLTRANSFERASE-RELATED"/>
    <property type="match status" value="1"/>
</dbReference>
<dbReference type="RefSeq" id="WP_153376247.1">
    <property type="nucleotide sequence ID" value="NZ_WIVU01000134.1"/>
</dbReference>
<dbReference type="InterPro" id="IPR029063">
    <property type="entry name" value="SAM-dependent_MTases_sf"/>
</dbReference>
<dbReference type="CDD" id="cd02440">
    <property type="entry name" value="AdoMet_MTases"/>
    <property type="match status" value="1"/>
</dbReference>
<evidence type="ECO:0000313" key="2">
    <source>
        <dbReference type="EMBL" id="MQU09487.1"/>
    </source>
</evidence>